<gene>
    <name evidence="2" type="ORF">E0L32_004911</name>
</gene>
<evidence type="ECO:0000256" key="1">
    <source>
        <dbReference type="SAM" id="MobiDB-lite"/>
    </source>
</evidence>
<name>A0A507BDR9_9PEZI</name>
<evidence type="ECO:0000313" key="3">
    <source>
        <dbReference type="Proteomes" id="UP000319257"/>
    </source>
</evidence>
<comment type="caution">
    <text evidence="2">The sequence shown here is derived from an EMBL/GenBank/DDBJ whole genome shotgun (WGS) entry which is preliminary data.</text>
</comment>
<dbReference type="OrthoDB" id="5221152at2759"/>
<dbReference type="Proteomes" id="UP000319257">
    <property type="component" value="Unassembled WGS sequence"/>
</dbReference>
<protein>
    <submittedName>
        <fullName evidence="2">Uncharacterized protein</fullName>
    </submittedName>
</protein>
<feature type="region of interest" description="Disordered" evidence="1">
    <location>
        <begin position="39"/>
        <end position="63"/>
    </location>
</feature>
<evidence type="ECO:0000313" key="2">
    <source>
        <dbReference type="EMBL" id="TPX15081.1"/>
    </source>
</evidence>
<dbReference type="RefSeq" id="XP_030996792.1">
    <property type="nucleotide sequence ID" value="XM_031139374.1"/>
</dbReference>
<dbReference type="InParanoid" id="A0A507BDR9"/>
<feature type="compositionally biased region" description="Low complexity" evidence="1">
    <location>
        <begin position="42"/>
        <end position="63"/>
    </location>
</feature>
<sequence>MPSTDIKEVLETRPLKFQIKTAGGKWACVVHPDRPSYERFRTSSSASVATSSSASSITTPESK</sequence>
<reference evidence="2 3" key="1">
    <citation type="submission" date="2019-06" db="EMBL/GenBank/DDBJ databases">
        <title>Draft genome sequence of the filamentous fungus Phialemoniopsis curvata isolated from diesel fuel.</title>
        <authorList>
            <person name="Varaljay V.A."/>
            <person name="Lyon W.J."/>
            <person name="Crouch A.L."/>
            <person name="Drake C.E."/>
            <person name="Hollomon J.M."/>
            <person name="Nadeau L.J."/>
            <person name="Nunn H.S."/>
            <person name="Stevenson B.S."/>
            <person name="Bojanowski C.L."/>
            <person name="Crookes-Goodson W.J."/>
        </authorList>
    </citation>
    <scope>NUCLEOTIDE SEQUENCE [LARGE SCALE GENOMIC DNA]</scope>
    <source>
        <strain evidence="2 3">D216</strain>
    </source>
</reference>
<dbReference type="EMBL" id="SKBQ01000024">
    <property type="protein sequence ID" value="TPX15081.1"/>
    <property type="molecule type" value="Genomic_DNA"/>
</dbReference>
<dbReference type="GeneID" id="41972358"/>
<keyword evidence="3" id="KW-1185">Reference proteome</keyword>
<dbReference type="AlphaFoldDB" id="A0A507BDR9"/>
<proteinExistence type="predicted"/>
<accession>A0A507BDR9</accession>
<organism evidence="2 3">
    <name type="scientific">Thyridium curvatum</name>
    <dbReference type="NCBI Taxonomy" id="1093900"/>
    <lineage>
        <taxon>Eukaryota</taxon>
        <taxon>Fungi</taxon>
        <taxon>Dikarya</taxon>
        <taxon>Ascomycota</taxon>
        <taxon>Pezizomycotina</taxon>
        <taxon>Sordariomycetes</taxon>
        <taxon>Sordariomycetidae</taxon>
        <taxon>Thyridiales</taxon>
        <taxon>Thyridiaceae</taxon>
        <taxon>Thyridium</taxon>
    </lineage>
</organism>